<proteinExistence type="predicted"/>
<sequence>MGRGCAGRRPPLLFVHGVFHGAWCWDEHFLDFFADHGWDSYALTLRGHHCGDDIRMLRTCRIRDYVDDVRSVADRLPKAPVLIGHSMGAYIVGKLVERRHAPAVVLLTPMPGADALRTPLLRRNLLPLAASLARGRLKPIVGTPERCRAAFFCQSTPDHVVARYTSMLTEESIAAVADMILGRRPRVPPVGGPPVLVMGASDDGIFSARQIRAIAARYATAPVIVARTGHDMMLDDTWKVTAGHIDAWLTTVLTRPR</sequence>
<dbReference type="PANTHER" id="PTHR42886">
    <property type="entry name" value="RE40534P-RELATED"/>
    <property type="match status" value="1"/>
</dbReference>
<accession>A0A498QL35</accession>
<dbReference type="Proteomes" id="UP000267289">
    <property type="component" value="Unassembled WGS sequence"/>
</dbReference>
<dbReference type="EMBL" id="UPHQ01000309">
    <property type="protein sequence ID" value="VBA45921.1"/>
    <property type="molecule type" value="Genomic_DNA"/>
</dbReference>
<dbReference type="GO" id="GO:0052689">
    <property type="term" value="F:carboxylic ester hydrolase activity"/>
    <property type="evidence" value="ECO:0007669"/>
    <property type="project" value="TreeGrafter"/>
</dbReference>
<dbReference type="PANTHER" id="PTHR42886:SF42">
    <property type="entry name" value="ALPHA_BETA-HYDROLASES SUPERFAMILY PROTEIN"/>
    <property type="match status" value="1"/>
</dbReference>
<dbReference type="Gene3D" id="3.40.50.1820">
    <property type="entry name" value="alpha/beta hydrolase"/>
    <property type="match status" value="1"/>
</dbReference>
<reference evidence="2 3" key="1">
    <citation type="submission" date="2018-09" db="EMBL/GenBank/DDBJ databases">
        <authorList>
            <person name="Tagini F."/>
        </authorList>
    </citation>
    <scope>NUCLEOTIDE SEQUENCE [LARGE SCALE GENOMIC DNA]</scope>
    <source>
        <strain evidence="2 3">MK13</strain>
    </source>
</reference>
<dbReference type="GO" id="GO:0042171">
    <property type="term" value="F:lysophosphatidic acid acyltransferase activity"/>
    <property type="evidence" value="ECO:0007669"/>
    <property type="project" value="TreeGrafter"/>
</dbReference>
<evidence type="ECO:0000313" key="2">
    <source>
        <dbReference type="EMBL" id="VBA45921.1"/>
    </source>
</evidence>
<dbReference type="GO" id="GO:0006654">
    <property type="term" value="P:phosphatidic acid biosynthetic process"/>
    <property type="evidence" value="ECO:0007669"/>
    <property type="project" value="TreeGrafter"/>
</dbReference>
<gene>
    <name evidence="2" type="ORF">LAUMK13_05560</name>
</gene>
<evidence type="ECO:0000259" key="1">
    <source>
        <dbReference type="Pfam" id="PF12697"/>
    </source>
</evidence>
<organism evidence="2 3">
    <name type="scientific">Mycobacterium innocens</name>
    <dbReference type="NCBI Taxonomy" id="2341083"/>
    <lineage>
        <taxon>Bacteria</taxon>
        <taxon>Bacillati</taxon>
        <taxon>Actinomycetota</taxon>
        <taxon>Actinomycetes</taxon>
        <taxon>Mycobacteriales</taxon>
        <taxon>Mycobacteriaceae</taxon>
        <taxon>Mycobacterium</taxon>
    </lineage>
</organism>
<dbReference type="GO" id="GO:0055088">
    <property type="term" value="P:lipid homeostasis"/>
    <property type="evidence" value="ECO:0007669"/>
    <property type="project" value="TreeGrafter"/>
</dbReference>
<evidence type="ECO:0000313" key="3">
    <source>
        <dbReference type="Proteomes" id="UP000267289"/>
    </source>
</evidence>
<dbReference type="Pfam" id="PF12697">
    <property type="entry name" value="Abhydrolase_6"/>
    <property type="match status" value="1"/>
</dbReference>
<protein>
    <recommendedName>
        <fullName evidence="1">AB hydrolase-1 domain-containing protein</fullName>
    </recommendedName>
</protein>
<dbReference type="InterPro" id="IPR029058">
    <property type="entry name" value="AB_hydrolase_fold"/>
</dbReference>
<name>A0A498QL35_9MYCO</name>
<dbReference type="AlphaFoldDB" id="A0A498QL35"/>
<keyword evidence="3" id="KW-1185">Reference proteome</keyword>
<feature type="domain" description="AB hydrolase-1" evidence="1">
    <location>
        <begin position="12"/>
        <end position="236"/>
    </location>
</feature>
<dbReference type="SUPFAM" id="SSF53474">
    <property type="entry name" value="alpha/beta-Hydrolases"/>
    <property type="match status" value="1"/>
</dbReference>
<dbReference type="InterPro" id="IPR000073">
    <property type="entry name" value="AB_hydrolase_1"/>
</dbReference>